<comment type="caution">
    <text evidence="4">The sequence shown here is derived from an EMBL/GenBank/DDBJ whole genome shotgun (WGS) entry which is preliminary data.</text>
</comment>
<keyword evidence="3" id="KW-1133">Transmembrane helix</keyword>
<feature type="transmembrane region" description="Helical" evidence="3">
    <location>
        <begin position="33"/>
        <end position="54"/>
    </location>
</feature>
<evidence type="ECO:0000256" key="3">
    <source>
        <dbReference type="SAM" id="Phobius"/>
    </source>
</evidence>
<evidence type="ECO:0000256" key="1">
    <source>
        <dbReference type="ARBA" id="ARBA00010992"/>
    </source>
</evidence>
<name>A0AAW2D7Z7_9ROSI</name>
<gene>
    <name evidence="4" type="ORF">SO802_013364</name>
</gene>
<dbReference type="InterPro" id="IPR036259">
    <property type="entry name" value="MFS_trans_sf"/>
</dbReference>
<feature type="transmembrane region" description="Helical" evidence="3">
    <location>
        <begin position="66"/>
        <end position="90"/>
    </location>
</feature>
<evidence type="ECO:0000256" key="2">
    <source>
        <dbReference type="ARBA" id="ARBA00022597"/>
    </source>
</evidence>
<dbReference type="InterPro" id="IPR050549">
    <property type="entry name" value="MFS_Trehalose_Transporter"/>
</dbReference>
<keyword evidence="2" id="KW-0813">Transport</keyword>
<dbReference type="SUPFAM" id="SSF103473">
    <property type="entry name" value="MFS general substrate transporter"/>
    <property type="match status" value="1"/>
</dbReference>
<evidence type="ECO:0000313" key="5">
    <source>
        <dbReference type="Proteomes" id="UP001459277"/>
    </source>
</evidence>
<dbReference type="EMBL" id="JAZDWU010000004">
    <property type="protein sequence ID" value="KAL0005803.1"/>
    <property type="molecule type" value="Genomic_DNA"/>
</dbReference>
<dbReference type="AlphaFoldDB" id="A0AAW2D7Z7"/>
<comment type="similarity">
    <text evidence="1">Belongs to the major facilitator superfamily. Sugar transporter (TC 2.A.1.1) family.</text>
</comment>
<reference evidence="4 5" key="1">
    <citation type="submission" date="2024-01" db="EMBL/GenBank/DDBJ databases">
        <title>A telomere-to-telomere, gap-free genome of sweet tea (Lithocarpus litseifolius).</title>
        <authorList>
            <person name="Zhou J."/>
        </authorList>
    </citation>
    <scope>NUCLEOTIDE SEQUENCE [LARGE SCALE GENOMIC DNA]</scope>
    <source>
        <strain evidence="4">Zhou-2022a</strain>
        <tissue evidence="4">Leaf</tissue>
    </source>
</reference>
<feature type="transmembrane region" description="Helical" evidence="3">
    <location>
        <begin position="191"/>
        <end position="213"/>
    </location>
</feature>
<proteinExistence type="inferred from homology"/>
<dbReference type="PANTHER" id="PTHR48021:SF93">
    <property type="entry name" value="SUGAR TRANSPORTER ERD6-LIKE 1-RELATED"/>
    <property type="match status" value="1"/>
</dbReference>
<dbReference type="Proteomes" id="UP001459277">
    <property type="component" value="Unassembled WGS sequence"/>
</dbReference>
<evidence type="ECO:0000313" key="4">
    <source>
        <dbReference type="EMBL" id="KAL0005803.1"/>
    </source>
</evidence>
<dbReference type="PANTHER" id="PTHR48021">
    <property type="match status" value="1"/>
</dbReference>
<keyword evidence="3" id="KW-0472">Membrane</keyword>
<dbReference type="GO" id="GO:0016020">
    <property type="term" value="C:membrane"/>
    <property type="evidence" value="ECO:0007669"/>
    <property type="project" value="TreeGrafter"/>
</dbReference>
<organism evidence="4 5">
    <name type="scientific">Lithocarpus litseifolius</name>
    <dbReference type="NCBI Taxonomy" id="425828"/>
    <lineage>
        <taxon>Eukaryota</taxon>
        <taxon>Viridiplantae</taxon>
        <taxon>Streptophyta</taxon>
        <taxon>Embryophyta</taxon>
        <taxon>Tracheophyta</taxon>
        <taxon>Spermatophyta</taxon>
        <taxon>Magnoliopsida</taxon>
        <taxon>eudicotyledons</taxon>
        <taxon>Gunneridae</taxon>
        <taxon>Pentapetalae</taxon>
        <taxon>rosids</taxon>
        <taxon>fabids</taxon>
        <taxon>Fagales</taxon>
        <taxon>Fagaceae</taxon>
        <taxon>Lithocarpus</taxon>
    </lineage>
</organism>
<protein>
    <submittedName>
        <fullName evidence="4">Uncharacterized protein</fullName>
    </submittedName>
</protein>
<sequence length="279" mass="29381">MKEVLLPRSTIVEASPNGNVGEMPPSGASATPLLVLSTGVALCGSLCIGCTAGYSSPAESGIIEDLSLSVAAYAVFGSIINLGGAIGGLLNGGIADLIYWSARCNVVLPNIQFCWLAFHSVCKECFVAGSWETVIGSGQWDFLLCGAIPCLVQLVGLFCIPESPRWLVGLGLMLLQQFGGSHAITNYASSIFLEAGFSSTIGTISMAIIQVLLEHGEMVLPPLTFMVDLPASAMTVILADKSGRRPLLMVRMAKTKFYVYGHLPIKGHFHLGANRACGK</sequence>
<keyword evidence="2" id="KW-0762">Sugar transport</keyword>
<keyword evidence="3" id="KW-0812">Transmembrane</keyword>
<keyword evidence="5" id="KW-1185">Reference proteome</keyword>
<dbReference type="GO" id="GO:0022857">
    <property type="term" value="F:transmembrane transporter activity"/>
    <property type="evidence" value="ECO:0007669"/>
    <property type="project" value="TreeGrafter"/>
</dbReference>
<accession>A0AAW2D7Z7</accession>
<dbReference type="Gene3D" id="1.20.1250.20">
    <property type="entry name" value="MFS general substrate transporter like domains"/>
    <property type="match status" value="2"/>
</dbReference>